<evidence type="ECO:0000259" key="1">
    <source>
        <dbReference type="Pfam" id="PF12937"/>
    </source>
</evidence>
<dbReference type="Proteomes" id="UP000813824">
    <property type="component" value="Unassembled WGS sequence"/>
</dbReference>
<evidence type="ECO:0000313" key="3">
    <source>
        <dbReference type="Proteomes" id="UP000813824"/>
    </source>
</evidence>
<gene>
    <name evidence="2" type="ORF">BXZ70DRAFT_1008615</name>
</gene>
<dbReference type="PANTHER" id="PTHR38926">
    <property type="entry name" value="F-BOX DOMAIN CONTAINING PROTEIN, EXPRESSED"/>
    <property type="match status" value="1"/>
</dbReference>
<dbReference type="InterPro" id="IPR036047">
    <property type="entry name" value="F-box-like_dom_sf"/>
</dbReference>
<reference evidence="2" key="1">
    <citation type="journal article" date="2021" name="New Phytol.">
        <title>Evolutionary innovations through gain and loss of genes in the ectomycorrhizal Boletales.</title>
        <authorList>
            <person name="Wu G."/>
            <person name="Miyauchi S."/>
            <person name="Morin E."/>
            <person name="Kuo A."/>
            <person name="Drula E."/>
            <person name="Varga T."/>
            <person name="Kohler A."/>
            <person name="Feng B."/>
            <person name="Cao Y."/>
            <person name="Lipzen A."/>
            <person name="Daum C."/>
            <person name="Hundley H."/>
            <person name="Pangilinan J."/>
            <person name="Johnson J."/>
            <person name="Barry K."/>
            <person name="LaButti K."/>
            <person name="Ng V."/>
            <person name="Ahrendt S."/>
            <person name="Min B."/>
            <person name="Choi I.G."/>
            <person name="Park H."/>
            <person name="Plett J.M."/>
            <person name="Magnuson J."/>
            <person name="Spatafora J.W."/>
            <person name="Nagy L.G."/>
            <person name="Henrissat B."/>
            <person name="Grigoriev I.V."/>
            <person name="Yang Z.L."/>
            <person name="Xu J."/>
            <person name="Martin F.M."/>
        </authorList>
    </citation>
    <scope>NUCLEOTIDE SEQUENCE</scope>
    <source>
        <strain evidence="2">KKN 215</strain>
    </source>
</reference>
<dbReference type="OrthoDB" id="2942000at2759"/>
<sequence>MGDPQDLESLVQACFSSARDLHAKLTMVNRIGHGERFRLQHFDIPSLGTLVSDSLPLVRMMQNSTCAISRLPMEVMAHIFSFLIQPEADSNDFVFPLCRYPSSYDTLYDLMTLQQVCRLWRDIIQTLPSLWRIIVFPNRLDMIDYRAACKGPEADSDGDEASGDEEDIPELTTRVVKCFTRRSKSHPLFVYGTTFYGLEAIAEEASRFKHLQIAYDMAERDAQSLRPHLAKALSLLHQPAPQLETLDLNIVPRNNNWKTSMGGSPLPMLFSGETPRLRKLRLAGFAPWTGNNFHSLTHICVTGFSHFGMPPSDIRELFELLRHSPGLEELYLTHLMPWIHSGGDTTEYPIVNETTVIRPGGLRRIAVSDCYPWQFTHLFSRLRIPSGASLSLKNIVRNREKPSDTVDVFALYHDQFENLAELHSMAVFRGLTATVVGPHGAVRVSPKPYEEPMSSLYTLTKCPYLQNIQHLWLYGEGKVDRGKDPWYQVLSGMPVLRTIHVHRRTATDILHALTPGFADEPLTEPYCHAAVICRKLQGFFMLGPWDKDMAYPDLLRCAEIRFSHGYPFKQVRVKHLSLYEEPESPPDWSGAKLDALRSYVETVEFNVDCPLMELPPDVNTRNDDLYWPRWDDLN</sequence>
<accession>A0A8K0XPM9</accession>
<keyword evidence="3" id="KW-1185">Reference proteome</keyword>
<feature type="domain" description="F-box" evidence="1">
    <location>
        <begin position="68"/>
        <end position="135"/>
    </location>
</feature>
<evidence type="ECO:0000313" key="2">
    <source>
        <dbReference type="EMBL" id="KAH8100106.1"/>
    </source>
</evidence>
<dbReference type="Gene3D" id="1.20.1280.50">
    <property type="match status" value="1"/>
</dbReference>
<dbReference type="EMBL" id="JAEVFJ010000017">
    <property type="protein sequence ID" value="KAH8100106.1"/>
    <property type="molecule type" value="Genomic_DNA"/>
</dbReference>
<proteinExistence type="predicted"/>
<comment type="caution">
    <text evidence="2">The sequence shown here is derived from an EMBL/GenBank/DDBJ whole genome shotgun (WGS) entry which is preliminary data.</text>
</comment>
<organism evidence="2 3">
    <name type="scientific">Cristinia sonorae</name>
    <dbReference type="NCBI Taxonomy" id="1940300"/>
    <lineage>
        <taxon>Eukaryota</taxon>
        <taxon>Fungi</taxon>
        <taxon>Dikarya</taxon>
        <taxon>Basidiomycota</taxon>
        <taxon>Agaricomycotina</taxon>
        <taxon>Agaricomycetes</taxon>
        <taxon>Agaricomycetidae</taxon>
        <taxon>Agaricales</taxon>
        <taxon>Pleurotineae</taxon>
        <taxon>Stephanosporaceae</taxon>
        <taxon>Cristinia</taxon>
    </lineage>
</organism>
<name>A0A8K0XPM9_9AGAR</name>
<dbReference type="AlphaFoldDB" id="A0A8K0XPM9"/>
<dbReference type="InterPro" id="IPR001810">
    <property type="entry name" value="F-box_dom"/>
</dbReference>
<dbReference type="SUPFAM" id="SSF52047">
    <property type="entry name" value="RNI-like"/>
    <property type="match status" value="1"/>
</dbReference>
<protein>
    <recommendedName>
        <fullName evidence="1">F-box domain-containing protein</fullName>
    </recommendedName>
</protein>
<dbReference type="SUPFAM" id="SSF81383">
    <property type="entry name" value="F-box domain"/>
    <property type="match status" value="1"/>
</dbReference>
<dbReference type="Pfam" id="PF12937">
    <property type="entry name" value="F-box-like"/>
    <property type="match status" value="1"/>
</dbReference>
<dbReference type="PANTHER" id="PTHR38926:SF5">
    <property type="entry name" value="F-BOX AND LEUCINE-RICH REPEAT PROTEIN 6"/>
    <property type="match status" value="1"/>
</dbReference>